<dbReference type="RefSeq" id="WP_418158553.1">
    <property type="nucleotide sequence ID" value="NZ_JBBLZC010000004.1"/>
</dbReference>
<dbReference type="Proteomes" id="UP001375743">
    <property type="component" value="Unassembled WGS sequence"/>
</dbReference>
<keyword evidence="3" id="KW-1185">Reference proteome</keyword>
<protein>
    <recommendedName>
        <fullName evidence="4">C-type lysozyme inhibitor domain-containing protein</fullName>
    </recommendedName>
</protein>
<gene>
    <name evidence="2" type="ORF">U1T56_06080</name>
</gene>
<proteinExistence type="predicted"/>
<name>A0ABU8XQR3_9PROT</name>
<evidence type="ECO:0000313" key="3">
    <source>
        <dbReference type="Proteomes" id="UP001375743"/>
    </source>
</evidence>
<dbReference type="InterPro" id="IPR036328">
    <property type="entry name" value="MliC_sf"/>
</dbReference>
<evidence type="ECO:0000256" key="1">
    <source>
        <dbReference type="SAM" id="SignalP"/>
    </source>
</evidence>
<accession>A0ABU8XQR3</accession>
<feature type="chain" id="PRO_5047417438" description="C-type lysozyme inhibitor domain-containing protein" evidence="1">
    <location>
        <begin position="23"/>
        <end position="124"/>
    </location>
</feature>
<reference evidence="2 3" key="1">
    <citation type="submission" date="2024-01" db="EMBL/GenBank/DDBJ databases">
        <title>Multi-omics insights into the function and evolution of sodium benzoate biodegradation pathways in Benzoatithermus flavus gen. nov., sp. nov. from hot spring.</title>
        <authorList>
            <person name="Hu C.-J."/>
            <person name="Li W.-J."/>
        </authorList>
    </citation>
    <scope>NUCLEOTIDE SEQUENCE [LARGE SCALE GENOMIC DNA]</scope>
    <source>
        <strain evidence="2 3">SYSU G07066</strain>
    </source>
</reference>
<keyword evidence="1" id="KW-0732">Signal</keyword>
<comment type="caution">
    <text evidence="2">The sequence shown here is derived from an EMBL/GenBank/DDBJ whole genome shotgun (WGS) entry which is preliminary data.</text>
</comment>
<dbReference type="PROSITE" id="PS51257">
    <property type="entry name" value="PROKAR_LIPOPROTEIN"/>
    <property type="match status" value="1"/>
</dbReference>
<sequence>MNRLCHRSVVRLALFVAPLALAACAGSSSDHGRGMFGLGSLTGSDEGRSISYRCNDDRRLRVTLNEDRDRATVEAGDRTYRLRLRDREGDERRYGEDNVQLTVGDGRAYLRVAGGRDYADCREI</sequence>
<organism evidence="2 3">
    <name type="scientific">Benzoatithermus flavus</name>
    <dbReference type="NCBI Taxonomy" id="3108223"/>
    <lineage>
        <taxon>Bacteria</taxon>
        <taxon>Pseudomonadati</taxon>
        <taxon>Pseudomonadota</taxon>
        <taxon>Alphaproteobacteria</taxon>
        <taxon>Geminicoccales</taxon>
        <taxon>Geminicoccaceae</taxon>
        <taxon>Benzoatithermus</taxon>
    </lineage>
</organism>
<evidence type="ECO:0008006" key="4">
    <source>
        <dbReference type="Google" id="ProtNLM"/>
    </source>
</evidence>
<dbReference type="Gene3D" id="2.40.128.200">
    <property type="match status" value="1"/>
</dbReference>
<feature type="signal peptide" evidence="1">
    <location>
        <begin position="1"/>
        <end position="22"/>
    </location>
</feature>
<dbReference type="EMBL" id="JBBLZC010000004">
    <property type="protein sequence ID" value="MEK0082709.1"/>
    <property type="molecule type" value="Genomic_DNA"/>
</dbReference>
<evidence type="ECO:0000313" key="2">
    <source>
        <dbReference type="EMBL" id="MEK0082709.1"/>
    </source>
</evidence>